<dbReference type="PANTHER" id="PTHR43698">
    <property type="entry name" value="RIBD C-TERMINAL DOMAIN CONTAINING PROTEIN"/>
    <property type="match status" value="1"/>
</dbReference>
<evidence type="ECO:0000256" key="1">
    <source>
        <dbReference type="SAM" id="SignalP"/>
    </source>
</evidence>
<feature type="domain" description="Cupin type-2" evidence="2">
    <location>
        <begin position="66"/>
        <end position="127"/>
    </location>
</feature>
<dbReference type="Proteomes" id="UP000015527">
    <property type="component" value="Unassembled WGS sequence"/>
</dbReference>
<protein>
    <submittedName>
        <fullName evidence="3">Germin subfamily 1 member 15</fullName>
    </submittedName>
</protein>
<keyword evidence="4" id="KW-1185">Reference proteome</keyword>
<dbReference type="SUPFAM" id="SSF51182">
    <property type="entry name" value="RmlC-like cupins"/>
    <property type="match status" value="1"/>
</dbReference>
<proteinExistence type="predicted"/>
<evidence type="ECO:0000259" key="2">
    <source>
        <dbReference type="Pfam" id="PF07883"/>
    </source>
</evidence>
<dbReference type="Pfam" id="PF07883">
    <property type="entry name" value="Cupin_2"/>
    <property type="match status" value="1"/>
</dbReference>
<feature type="chain" id="PRO_5004575976" evidence="1">
    <location>
        <begin position="21"/>
        <end position="161"/>
    </location>
</feature>
<dbReference type="InterPro" id="IPR047263">
    <property type="entry name" value="HNL-like_cupin"/>
</dbReference>
<evidence type="ECO:0000313" key="3">
    <source>
        <dbReference type="EMBL" id="EQB08766.1"/>
    </source>
</evidence>
<dbReference type="AlphaFoldDB" id="T0GXR1"/>
<dbReference type="PANTHER" id="PTHR43698:SF1">
    <property type="entry name" value="BLL4564 PROTEIN"/>
    <property type="match status" value="1"/>
</dbReference>
<sequence length="161" mass="17532">MLNVLISIAALAALPAAVSAQEGRNMDITRKADMKTVDGPEEYFTGKATITGQFQREAPSRVTGAIVHFEPGARTAWHTHPAGQTLIVTEGVGWTQVEGGPKLEFHAGDILWCPSEHKHWHGATPHEGMTHVAIQEAIDGKNVTWMEKVTDEQYNAPLGKE</sequence>
<keyword evidence="1" id="KW-0732">Signal</keyword>
<dbReference type="PATRIC" id="fig|1096930.3.peg.4086"/>
<dbReference type="CDD" id="cd02233">
    <property type="entry name" value="cupin_HNL-like"/>
    <property type="match status" value="1"/>
</dbReference>
<accession>T0GXR1</accession>
<dbReference type="eggNOG" id="COG1917">
    <property type="taxonomic scope" value="Bacteria"/>
</dbReference>
<gene>
    <name evidence="3" type="ORF">L284_20780</name>
</gene>
<reference evidence="3 4" key="1">
    <citation type="journal article" date="2013" name="Genome Announc.">
        <title>Genome Sequence of Novosphingobium lindaniclasticum LE124T, Isolated from a Hexachlorocyclohexane Dumpsite.</title>
        <authorList>
            <person name="Saxena A."/>
            <person name="Nayyar N."/>
            <person name="Sangwan N."/>
            <person name="Kumari R."/>
            <person name="Khurana J.P."/>
            <person name="Lal R."/>
        </authorList>
    </citation>
    <scope>NUCLEOTIDE SEQUENCE [LARGE SCALE GENOMIC DNA]</scope>
    <source>
        <strain evidence="3 4">LE124</strain>
    </source>
</reference>
<evidence type="ECO:0000313" key="4">
    <source>
        <dbReference type="Proteomes" id="UP000015527"/>
    </source>
</evidence>
<dbReference type="InterPro" id="IPR013096">
    <property type="entry name" value="Cupin_2"/>
</dbReference>
<dbReference type="InterPro" id="IPR011051">
    <property type="entry name" value="RmlC_Cupin_sf"/>
</dbReference>
<feature type="signal peptide" evidence="1">
    <location>
        <begin position="1"/>
        <end position="20"/>
    </location>
</feature>
<dbReference type="EMBL" id="ATHL01000141">
    <property type="protein sequence ID" value="EQB08766.1"/>
    <property type="molecule type" value="Genomic_DNA"/>
</dbReference>
<dbReference type="Gene3D" id="2.60.120.10">
    <property type="entry name" value="Jelly Rolls"/>
    <property type="match status" value="1"/>
</dbReference>
<dbReference type="InterPro" id="IPR014710">
    <property type="entry name" value="RmlC-like_jellyroll"/>
</dbReference>
<comment type="caution">
    <text evidence="3">The sequence shown here is derived from an EMBL/GenBank/DDBJ whole genome shotgun (WGS) entry which is preliminary data.</text>
</comment>
<dbReference type="OrthoDB" id="9802489at2"/>
<organism evidence="3 4">
    <name type="scientific">Novosphingobium lindaniclasticum LE124</name>
    <dbReference type="NCBI Taxonomy" id="1096930"/>
    <lineage>
        <taxon>Bacteria</taxon>
        <taxon>Pseudomonadati</taxon>
        <taxon>Pseudomonadota</taxon>
        <taxon>Alphaproteobacteria</taxon>
        <taxon>Sphingomonadales</taxon>
        <taxon>Sphingomonadaceae</taxon>
        <taxon>Novosphingobium</taxon>
    </lineage>
</organism>
<name>T0GXR1_9SPHN</name>
<dbReference type="RefSeq" id="WP_021235840.1">
    <property type="nucleotide sequence ID" value="NZ_ATHL01000141.1"/>
</dbReference>